<protein>
    <submittedName>
        <fullName evidence="3">Uncharacterized protein</fullName>
    </submittedName>
</protein>
<evidence type="ECO:0000313" key="4">
    <source>
        <dbReference type="Proteomes" id="UP000218620"/>
    </source>
</evidence>
<reference evidence="3 4" key="1">
    <citation type="journal article" date="2017" name="Elife">
        <title>Extensive horizontal gene transfer in cheese-associated bacteria.</title>
        <authorList>
            <person name="Bonham K.S."/>
            <person name="Wolfe B.E."/>
            <person name="Dutton R.J."/>
        </authorList>
    </citation>
    <scope>NUCLEOTIDE SEQUENCE [LARGE SCALE GENOMIC DNA]</scope>
    <source>
        <strain evidence="3 4">962_8</strain>
    </source>
</reference>
<feature type="region of interest" description="Disordered" evidence="1">
    <location>
        <begin position="1"/>
        <end position="24"/>
    </location>
</feature>
<keyword evidence="2" id="KW-0472">Membrane</keyword>
<proteinExistence type="predicted"/>
<sequence length="62" mass="6932">MFYRKATKKRVDEKAKGDPEKRATRIANEDLSRRAYIQDRLNFGGVICMLSGAAIAIAGIFV</sequence>
<feature type="compositionally biased region" description="Basic and acidic residues" evidence="1">
    <location>
        <begin position="9"/>
        <end position="24"/>
    </location>
</feature>
<accession>A0A2A3YZL6</accession>
<keyword evidence="2" id="KW-0812">Transmembrane</keyword>
<evidence type="ECO:0000256" key="2">
    <source>
        <dbReference type="SAM" id="Phobius"/>
    </source>
</evidence>
<dbReference type="Proteomes" id="UP000218620">
    <property type="component" value="Unassembled WGS sequence"/>
</dbReference>
<gene>
    <name evidence="3" type="ORF">CIK65_00915</name>
</gene>
<dbReference type="AlphaFoldDB" id="A0A2A3YZL6"/>
<keyword evidence="2" id="KW-1133">Transmembrane helix</keyword>
<comment type="caution">
    <text evidence="3">The sequence shown here is derived from an EMBL/GenBank/DDBJ whole genome shotgun (WGS) entry which is preliminary data.</text>
</comment>
<name>A0A2A3YZL6_BREAU</name>
<evidence type="ECO:0000256" key="1">
    <source>
        <dbReference type="SAM" id="MobiDB-lite"/>
    </source>
</evidence>
<evidence type="ECO:0000313" key="3">
    <source>
        <dbReference type="EMBL" id="PCC44756.1"/>
    </source>
</evidence>
<organism evidence="3 4">
    <name type="scientific">Brevibacterium aurantiacum</name>
    <dbReference type="NCBI Taxonomy" id="273384"/>
    <lineage>
        <taxon>Bacteria</taxon>
        <taxon>Bacillati</taxon>
        <taxon>Actinomycetota</taxon>
        <taxon>Actinomycetes</taxon>
        <taxon>Micrococcales</taxon>
        <taxon>Brevibacteriaceae</taxon>
        <taxon>Brevibacterium</taxon>
    </lineage>
</organism>
<feature type="transmembrane region" description="Helical" evidence="2">
    <location>
        <begin position="41"/>
        <end position="61"/>
    </location>
</feature>
<dbReference type="EMBL" id="NRGQ01000002">
    <property type="protein sequence ID" value="PCC44756.1"/>
    <property type="molecule type" value="Genomic_DNA"/>
</dbReference>